<dbReference type="Proteomes" id="UP000008311">
    <property type="component" value="Unassembled WGS sequence"/>
</dbReference>
<gene>
    <name evidence="2" type="ORF">RCOM_1113240</name>
</gene>
<name>B9T0G4_RICCO</name>
<feature type="compositionally biased region" description="Basic and acidic residues" evidence="1">
    <location>
        <begin position="32"/>
        <end position="50"/>
    </location>
</feature>
<keyword evidence="3" id="KW-1185">Reference proteome</keyword>
<evidence type="ECO:0000313" key="2">
    <source>
        <dbReference type="EMBL" id="EEF30653.1"/>
    </source>
</evidence>
<dbReference type="InParanoid" id="B9T0G4"/>
<evidence type="ECO:0000313" key="3">
    <source>
        <dbReference type="Proteomes" id="UP000008311"/>
    </source>
</evidence>
<feature type="compositionally biased region" description="Basic and acidic residues" evidence="1">
    <location>
        <begin position="1"/>
        <end position="10"/>
    </location>
</feature>
<proteinExistence type="predicted"/>
<organism evidence="2 3">
    <name type="scientific">Ricinus communis</name>
    <name type="common">Castor bean</name>
    <dbReference type="NCBI Taxonomy" id="3988"/>
    <lineage>
        <taxon>Eukaryota</taxon>
        <taxon>Viridiplantae</taxon>
        <taxon>Streptophyta</taxon>
        <taxon>Embryophyta</taxon>
        <taxon>Tracheophyta</taxon>
        <taxon>Spermatophyta</taxon>
        <taxon>Magnoliopsida</taxon>
        <taxon>eudicotyledons</taxon>
        <taxon>Gunneridae</taxon>
        <taxon>Pentapetalae</taxon>
        <taxon>rosids</taxon>
        <taxon>fabids</taxon>
        <taxon>Malpighiales</taxon>
        <taxon>Euphorbiaceae</taxon>
        <taxon>Acalyphoideae</taxon>
        <taxon>Acalypheae</taxon>
        <taxon>Ricinus</taxon>
    </lineage>
</organism>
<reference evidence="3" key="1">
    <citation type="journal article" date="2010" name="Nat. Biotechnol.">
        <title>Draft genome sequence of the oilseed species Ricinus communis.</title>
        <authorList>
            <person name="Chan A.P."/>
            <person name="Crabtree J."/>
            <person name="Zhao Q."/>
            <person name="Lorenzi H."/>
            <person name="Orvis J."/>
            <person name="Puiu D."/>
            <person name="Melake-Berhan A."/>
            <person name="Jones K.M."/>
            <person name="Redman J."/>
            <person name="Chen G."/>
            <person name="Cahoon E.B."/>
            <person name="Gedil M."/>
            <person name="Stanke M."/>
            <person name="Haas B.J."/>
            <person name="Wortman J.R."/>
            <person name="Fraser-Liggett C.M."/>
            <person name="Ravel J."/>
            <person name="Rabinowicz P.D."/>
        </authorList>
    </citation>
    <scope>NUCLEOTIDE SEQUENCE [LARGE SCALE GENOMIC DNA]</scope>
    <source>
        <strain evidence="3">cv. Hale</strain>
    </source>
</reference>
<evidence type="ECO:0000256" key="1">
    <source>
        <dbReference type="SAM" id="MobiDB-lite"/>
    </source>
</evidence>
<sequence length="89" mass="10332">MKFIDLHTESPPENAANNVPDDRQPPAIAPTEGRDREQLSVEAAPDERRRVTFSGSPPKEARSWEFLALRRYIIVHHLYAFSWMSKRKD</sequence>
<dbReference type="AlphaFoldDB" id="B9T0G4"/>
<accession>B9T0G4</accession>
<feature type="region of interest" description="Disordered" evidence="1">
    <location>
        <begin position="1"/>
        <end position="58"/>
    </location>
</feature>
<protein>
    <submittedName>
        <fullName evidence="2">Uncharacterized protein</fullName>
    </submittedName>
</protein>
<dbReference type="EMBL" id="EQ974303">
    <property type="protein sequence ID" value="EEF30653.1"/>
    <property type="molecule type" value="Genomic_DNA"/>
</dbReference>